<organism evidence="1 2">
    <name type="scientific">Psophocarpus tetragonolobus</name>
    <name type="common">Winged bean</name>
    <name type="synonym">Dolichos tetragonolobus</name>
    <dbReference type="NCBI Taxonomy" id="3891"/>
    <lineage>
        <taxon>Eukaryota</taxon>
        <taxon>Viridiplantae</taxon>
        <taxon>Streptophyta</taxon>
        <taxon>Embryophyta</taxon>
        <taxon>Tracheophyta</taxon>
        <taxon>Spermatophyta</taxon>
        <taxon>Magnoliopsida</taxon>
        <taxon>eudicotyledons</taxon>
        <taxon>Gunneridae</taxon>
        <taxon>Pentapetalae</taxon>
        <taxon>rosids</taxon>
        <taxon>fabids</taxon>
        <taxon>Fabales</taxon>
        <taxon>Fabaceae</taxon>
        <taxon>Papilionoideae</taxon>
        <taxon>50 kb inversion clade</taxon>
        <taxon>NPAAA clade</taxon>
        <taxon>indigoferoid/millettioid clade</taxon>
        <taxon>Phaseoleae</taxon>
        <taxon>Psophocarpus</taxon>
    </lineage>
</organism>
<comment type="caution">
    <text evidence="1">The sequence shown here is derived from an EMBL/GenBank/DDBJ whole genome shotgun (WGS) entry which is preliminary data.</text>
</comment>
<dbReference type="InterPro" id="IPR053234">
    <property type="entry name" value="RPM1_Interactor"/>
</dbReference>
<sequence>MEEITVNGKGQRKEENPTRTIVCQRKEDMRLFEETEDCFILNFDPFDSLDFSELSLDSKEDNAADVYIVAVKGQVACRDYPHPRYLCIKFPFTTTPHESYCDKCYCCVCDIAAPCKHWTQFMFLHCDVADGDEYRET</sequence>
<evidence type="ECO:0000313" key="2">
    <source>
        <dbReference type="Proteomes" id="UP001386955"/>
    </source>
</evidence>
<evidence type="ECO:0000313" key="1">
    <source>
        <dbReference type="EMBL" id="KAK7410775.1"/>
    </source>
</evidence>
<dbReference type="PANTHER" id="PTHR33443:SF30">
    <property type="entry name" value="SARCOSINE DEHYDROGENASE-2C PROTEIN"/>
    <property type="match status" value="1"/>
</dbReference>
<dbReference type="AlphaFoldDB" id="A0AAN9XUH1"/>
<accession>A0AAN9XUH1</accession>
<dbReference type="EMBL" id="JAYMYS010000001">
    <property type="protein sequence ID" value="KAK7410775.1"/>
    <property type="molecule type" value="Genomic_DNA"/>
</dbReference>
<reference evidence="1 2" key="1">
    <citation type="submission" date="2024-01" db="EMBL/GenBank/DDBJ databases">
        <title>The genomes of 5 underutilized Papilionoideae crops provide insights into root nodulation and disease resistanc.</title>
        <authorList>
            <person name="Jiang F."/>
        </authorList>
    </citation>
    <scope>NUCLEOTIDE SEQUENCE [LARGE SCALE GENOMIC DNA]</scope>
    <source>
        <strain evidence="1">DUOXIRENSHENG_FW03</strain>
        <tissue evidence="1">Leaves</tissue>
    </source>
</reference>
<dbReference type="PANTHER" id="PTHR33443">
    <property type="entry name" value="ZGC:112980"/>
    <property type="match status" value="1"/>
</dbReference>
<dbReference type="Proteomes" id="UP001386955">
    <property type="component" value="Unassembled WGS sequence"/>
</dbReference>
<gene>
    <name evidence="1" type="ORF">VNO78_01854</name>
</gene>
<protein>
    <submittedName>
        <fullName evidence="1">Uncharacterized protein</fullName>
    </submittedName>
</protein>
<name>A0AAN9XUH1_PSOTE</name>
<keyword evidence="2" id="KW-1185">Reference proteome</keyword>
<proteinExistence type="predicted"/>